<dbReference type="EMBL" id="SWBR01000004">
    <property type="protein sequence ID" value="TKC06800.1"/>
    <property type="molecule type" value="Genomic_DNA"/>
</dbReference>
<dbReference type="AlphaFoldDB" id="A0A4U1CJ99"/>
<evidence type="ECO:0000313" key="1">
    <source>
        <dbReference type="EMBL" id="TKC06800.1"/>
    </source>
</evidence>
<name>A0A4U1CJ99_9SPHI</name>
<accession>A0A4U1CJ99</accession>
<gene>
    <name evidence="1" type="ORF">FA048_16515</name>
</gene>
<comment type="caution">
    <text evidence="1">The sequence shown here is derived from an EMBL/GenBank/DDBJ whole genome shotgun (WGS) entry which is preliminary data.</text>
</comment>
<organism evidence="1 2">
    <name type="scientific">Pedobacter polaris</name>
    <dbReference type="NCBI Taxonomy" id="2571273"/>
    <lineage>
        <taxon>Bacteria</taxon>
        <taxon>Pseudomonadati</taxon>
        <taxon>Bacteroidota</taxon>
        <taxon>Sphingobacteriia</taxon>
        <taxon>Sphingobacteriales</taxon>
        <taxon>Sphingobacteriaceae</taxon>
        <taxon>Pedobacter</taxon>
    </lineage>
</organism>
<keyword evidence="2" id="KW-1185">Reference proteome</keyword>
<dbReference type="OrthoDB" id="9824451at2"/>
<reference evidence="1 2" key="1">
    <citation type="submission" date="2019-04" db="EMBL/GenBank/DDBJ databases">
        <title>Pedobacter sp. RP-3-22 sp. nov., isolated from Arctic soil.</title>
        <authorList>
            <person name="Dahal R.H."/>
            <person name="Kim D.-U."/>
        </authorList>
    </citation>
    <scope>NUCLEOTIDE SEQUENCE [LARGE SCALE GENOMIC DNA]</scope>
    <source>
        <strain evidence="1 2">RP-3-22</strain>
    </source>
</reference>
<protein>
    <submittedName>
        <fullName evidence="1">Uncharacterized protein</fullName>
    </submittedName>
</protein>
<dbReference type="Proteomes" id="UP000309488">
    <property type="component" value="Unassembled WGS sequence"/>
</dbReference>
<sequence length="147" mass="17323">MHNDAFNLVTRNEYKIDHAPKFYQAMDKSGFAAFVNKKGVKIHDKLRADPASISKREGELLSELLDLMNFLDEKETFFDFEPILHQYMISLNAYYSKWVLSVLKKKVKLPALQKFAEDMKVVHDHFVNSFSESRLRYLRIAIYKKTK</sequence>
<evidence type="ECO:0000313" key="2">
    <source>
        <dbReference type="Proteomes" id="UP000309488"/>
    </source>
</evidence>
<proteinExistence type="predicted"/>